<evidence type="ECO:0000313" key="2">
    <source>
        <dbReference type="Proteomes" id="UP000199068"/>
    </source>
</evidence>
<evidence type="ECO:0008006" key="3">
    <source>
        <dbReference type="Google" id="ProtNLM"/>
    </source>
</evidence>
<accession>A0A1G9SCD9</accession>
<dbReference type="Proteomes" id="UP000199068">
    <property type="component" value="Unassembled WGS sequence"/>
</dbReference>
<dbReference type="AlphaFoldDB" id="A0A1G9SCD9"/>
<dbReference type="EMBL" id="FNGW01000009">
    <property type="protein sequence ID" value="SDM33138.1"/>
    <property type="molecule type" value="Genomic_DNA"/>
</dbReference>
<dbReference type="STRING" id="1121325.SAMN04515677_10952"/>
<dbReference type="RefSeq" id="WP_092727266.1">
    <property type="nucleotide sequence ID" value="NZ_FNGW01000009.1"/>
</dbReference>
<dbReference type="SUPFAM" id="SSF52540">
    <property type="entry name" value="P-loop containing nucleoside triphosphate hydrolases"/>
    <property type="match status" value="1"/>
</dbReference>
<sequence length="272" mass="31221">MKVYAFVGPSGTGKSYKALEVAYENDIKYIIDDGLLIHKNKIIAGISAKQANTTMEAVKRAIFNDDIHRENVKTKIIEQKIDKILVLGTSNKMINQIVEKLELGEIYRIINISEVSTQEEINIARKSRKNGNHIIPVPTMEIKPIASGLSINSIRRFFRRKNNTYKVLEKTIIRPTFSYIGKFYINPNVIEQIIRFEVNKISKVDKINKVQINNIDGNLYIKINININDITQIKECYQLQKIVKESIEKVTSINVKIVNVNIEKLRFNTTKA</sequence>
<protein>
    <recommendedName>
        <fullName evidence="3">Asp23 family, cell envelope-related function</fullName>
    </recommendedName>
</protein>
<proteinExistence type="predicted"/>
<reference evidence="1 2" key="1">
    <citation type="submission" date="2016-10" db="EMBL/GenBank/DDBJ databases">
        <authorList>
            <person name="de Groot N.N."/>
        </authorList>
    </citation>
    <scope>NUCLEOTIDE SEQUENCE [LARGE SCALE GENOMIC DNA]</scope>
    <source>
        <strain evidence="1 2">DSM 797</strain>
    </source>
</reference>
<organism evidence="1 2">
    <name type="scientific">Romboutsia lituseburensis DSM 797</name>
    <dbReference type="NCBI Taxonomy" id="1121325"/>
    <lineage>
        <taxon>Bacteria</taxon>
        <taxon>Bacillati</taxon>
        <taxon>Bacillota</taxon>
        <taxon>Clostridia</taxon>
        <taxon>Peptostreptococcales</taxon>
        <taxon>Peptostreptococcaceae</taxon>
        <taxon>Romboutsia</taxon>
    </lineage>
</organism>
<evidence type="ECO:0000313" key="1">
    <source>
        <dbReference type="EMBL" id="SDM33138.1"/>
    </source>
</evidence>
<name>A0A1G9SCD9_9FIRM</name>
<dbReference type="InterPro" id="IPR027417">
    <property type="entry name" value="P-loop_NTPase"/>
</dbReference>
<keyword evidence="2" id="KW-1185">Reference proteome</keyword>
<gene>
    <name evidence="1" type="ORF">SAMN04515677_10952</name>
</gene>